<name>A0ABW7R809_9ACTN</name>
<feature type="region of interest" description="Disordered" evidence="1">
    <location>
        <begin position="1"/>
        <end position="24"/>
    </location>
</feature>
<dbReference type="Pfam" id="PF19979">
    <property type="entry name" value="DUF6415"/>
    <property type="match status" value="1"/>
</dbReference>
<dbReference type="InterPro" id="IPR046300">
    <property type="entry name" value="DUF6415"/>
</dbReference>
<sequence>MTPSALAVLSAPGGVPESGSRFSNDVGTQTRVLAKLREHALEGSKEIPVLDGLFEDLEAVLGECADLGEDDVERLRPRVHASLRRVLGAAEKANLAIPTATVKRGRDLLSDPLLADLRPVRGHLRHLATVTAELLDWLLEDMP</sequence>
<accession>A0ABW7R809</accession>
<dbReference type="EMBL" id="JBIRGH010000003">
    <property type="protein sequence ID" value="MFH8584181.1"/>
    <property type="molecule type" value="Genomic_DNA"/>
</dbReference>
<organism evidence="2 3">
    <name type="scientific">Streptomyces celluloflavus</name>
    <dbReference type="NCBI Taxonomy" id="58344"/>
    <lineage>
        <taxon>Bacteria</taxon>
        <taxon>Bacillati</taxon>
        <taxon>Actinomycetota</taxon>
        <taxon>Actinomycetes</taxon>
        <taxon>Kitasatosporales</taxon>
        <taxon>Streptomycetaceae</taxon>
        <taxon>Streptomyces</taxon>
    </lineage>
</organism>
<proteinExistence type="predicted"/>
<gene>
    <name evidence="2" type="ORF">ACH4GP_07270</name>
</gene>
<reference evidence="2 3" key="1">
    <citation type="submission" date="2024-10" db="EMBL/GenBank/DDBJ databases">
        <title>The Natural Products Discovery Center: Release of the First 8490 Sequenced Strains for Exploring Actinobacteria Biosynthetic Diversity.</title>
        <authorList>
            <person name="Kalkreuter E."/>
            <person name="Kautsar S.A."/>
            <person name="Yang D."/>
            <person name="Bader C.D."/>
            <person name="Teijaro C.N."/>
            <person name="Fluegel L."/>
            <person name="Davis C.M."/>
            <person name="Simpson J.R."/>
            <person name="Lauterbach L."/>
            <person name="Steele A.D."/>
            <person name="Gui C."/>
            <person name="Meng S."/>
            <person name="Li G."/>
            <person name="Viehrig K."/>
            <person name="Ye F."/>
            <person name="Su P."/>
            <person name="Kiefer A.F."/>
            <person name="Nichols A."/>
            <person name="Cepeda A.J."/>
            <person name="Yan W."/>
            <person name="Fan B."/>
            <person name="Jiang Y."/>
            <person name="Adhikari A."/>
            <person name="Zheng C.-J."/>
            <person name="Schuster L."/>
            <person name="Cowan T.M."/>
            <person name="Smanski M.J."/>
            <person name="Chevrette M.G."/>
            <person name="De Carvalho L.P.S."/>
            <person name="Shen B."/>
        </authorList>
    </citation>
    <scope>NUCLEOTIDE SEQUENCE [LARGE SCALE GENOMIC DNA]</scope>
    <source>
        <strain evidence="2 3">NPDC018013</strain>
    </source>
</reference>
<evidence type="ECO:0000313" key="2">
    <source>
        <dbReference type="EMBL" id="MFH8584181.1"/>
    </source>
</evidence>
<evidence type="ECO:0000313" key="3">
    <source>
        <dbReference type="Proteomes" id="UP001610990"/>
    </source>
</evidence>
<dbReference type="Proteomes" id="UP001610990">
    <property type="component" value="Unassembled WGS sequence"/>
</dbReference>
<protein>
    <submittedName>
        <fullName evidence="2">DUF6415 family natural product biosynthesis protein</fullName>
    </submittedName>
</protein>
<evidence type="ECO:0000256" key="1">
    <source>
        <dbReference type="SAM" id="MobiDB-lite"/>
    </source>
</evidence>
<comment type="caution">
    <text evidence="2">The sequence shown here is derived from an EMBL/GenBank/DDBJ whole genome shotgun (WGS) entry which is preliminary data.</text>
</comment>
<keyword evidence="3" id="KW-1185">Reference proteome</keyword>
<dbReference type="RefSeq" id="WP_367431897.1">
    <property type="nucleotide sequence ID" value="NZ_CP108413.1"/>
</dbReference>